<protein>
    <submittedName>
        <fullName evidence="4">Peptidase family C78</fullName>
    </submittedName>
</protein>
<dbReference type="EMBL" id="JAKWBI020000177">
    <property type="protein sequence ID" value="KAJ2900191.1"/>
    <property type="molecule type" value="Genomic_DNA"/>
</dbReference>
<name>A0AAD5WSB6_9PEZI</name>
<evidence type="ECO:0000256" key="2">
    <source>
        <dbReference type="SAM" id="MobiDB-lite"/>
    </source>
</evidence>
<sequence length="548" mass="61370">MPDTDIISTDPLGPTRGRHQDPHRRTTIASVSRSSSRRRRRTRPPSPPPVPPKSPYANSSAQFPSANSTATTSRSNSTRNPHSRSNPNINTHSKRPASDPHPAPATPQRIFSDDDSGYVECPLEGCGEVVGLSDMDLHLDLHSQEDSGNDAAIAEVLTDSGATAGDRSSSSSMTATPEETMSPRSARRHHRRRSGMSSRPDTTEKERDRYSNSKQQSTMSILLGEKHRKTIQEWKMILTGSPPSLLGSKAKRRPHTGAASSSMKAKRLGKSELGKYAHELRMPEWLVSLLKKGGQVENSGMIPVIEQLLEQSQYLSTAYLCHLRVKHISKLRREGGFCGYRNIQMLISYIISARSQGREHFKNGIPSVFELQEQIENAWDKGINSYGRVETGGVRGTRKFIGTPERLHELHEIPKDFASRKFKYADVFGGFKAMASLLDEVETYFQSGVTDPAAKVHCTDLPPIYFQHRGHSMTIIGLEKQRVGQHAFTNLLVFDPMFSDSSSLTKLAGLEFRHKEPDKALNAYRRRLQYLQRYREFEVLKLVSPSLR</sequence>
<gene>
    <name evidence="4" type="ORF">MKZ38_002550</name>
</gene>
<dbReference type="GO" id="GO:0016787">
    <property type="term" value="F:hydrolase activity"/>
    <property type="evidence" value="ECO:0007669"/>
    <property type="project" value="UniProtKB-KW"/>
</dbReference>
<feature type="region of interest" description="Disordered" evidence="2">
    <location>
        <begin position="1"/>
        <end position="116"/>
    </location>
</feature>
<feature type="compositionally biased region" description="Basic residues" evidence="2">
    <location>
        <begin position="185"/>
        <end position="194"/>
    </location>
</feature>
<accession>A0AAD5WSB6</accession>
<feature type="compositionally biased region" description="Pro residues" evidence="2">
    <location>
        <begin position="44"/>
        <end position="54"/>
    </location>
</feature>
<evidence type="ECO:0000259" key="3">
    <source>
        <dbReference type="Pfam" id="PF07910"/>
    </source>
</evidence>
<keyword evidence="5" id="KW-1185">Reference proteome</keyword>
<proteinExistence type="predicted"/>
<dbReference type="InterPro" id="IPR012462">
    <property type="entry name" value="UFSP1/2_DUB_cat"/>
</dbReference>
<organism evidence="4 5">
    <name type="scientific">Zalerion maritima</name>
    <dbReference type="NCBI Taxonomy" id="339359"/>
    <lineage>
        <taxon>Eukaryota</taxon>
        <taxon>Fungi</taxon>
        <taxon>Dikarya</taxon>
        <taxon>Ascomycota</taxon>
        <taxon>Pezizomycotina</taxon>
        <taxon>Sordariomycetes</taxon>
        <taxon>Lulworthiomycetidae</taxon>
        <taxon>Lulworthiales</taxon>
        <taxon>Lulworthiaceae</taxon>
        <taxon>Zalerion</taxon>
    </lineage>
</organism>
<dbReference type="Proteomes" id="UP001201980">
    <property type="component" value="Unassembled WGS sequence"/>
</dbReference>
<dbReference type="Gene3D" id="3.90.70.130">
    <property type="match status" value="1"/>
</dbReference>
<feature type="compositionally biased region" description="Basic and acidic residues" evidence="2">
    <location>
        <begin position="201"/>
        <end position="211"/>
    </location>
</feature>
<evidence type="ECO:0000313" key="4">
    <source>
        <dbReference type="EMBL" id="KAJ2900191.1"/>
    </source>
</evidence>
<feature type="region of interest" description="Disordered" evidence="2">
    <location>
        <begin position="159"/>
        <end position="222"/>
    </location>
</feature>
<dbReference type="AlphaFoldDB" id="A0AAD5WSB6"/>
<feature type="region of interest" description="Disordered" evidence="2">
    <location>
        <begin position="242"/>
        <end position="266"/>
    </location>
</feature>
<reference evidence="4" key="1">
    <citation type="submission" date="2022-07" db="EMBL/GenBank/DDBJ databases">
        <title>Draft genome sequence of Zalerion maritima ATCC 34329, a (micro)plastics degrading marine fungus.</title>
        <authorList>
            <person name="Paco A."/>
            <person name="Goncalves M.F.M."/>
            <person name="Rocha-Santos T.A.P."/>
            <person name="Alves A."/>
        </authorList>
    </citation>
    <scope>NUCLEOTIDE SEQUENCE</scope>
    <source>
        <strain evidence="4">ATCC 34329</strain>
    </source>
</reference>
<feature type="domain" description="UFSP1/2/DUB catalytic" evidence="3">
    <location>
        <begin position="318"/>
        <end position="539"/>
    </location>
</feature>
<evidence type="ECO:0000313" key="5">
    <source>
        <dbReference type="Proteomes" id="UP001201980"/>
    </source>
</evidence>
<feature type="compositionally biased region" description="Polar residues" evidence="2">
    <location>
        <begin position="166"/>
        <end position="179"/>
    </location>
</feature>
<keyword evidence="1" id="KW-0378">Hydrolase</keyword>
<feature type="compositionally biased region" description="Low complexity" evidence="2">
    <location>
        <begin position="64"/>
        <end position="88"/>
    </location>
</feature>
<comment type="caution">
    <text evidence="4">The sequence shown here is derived from an EMBL/GenBank/DDBJ whole genome shotgun (WGS) entry which is preliminary data.</text>
</comment>
<evidence type="ECO:0000256" key="1">
    <source>
        <dbReference type="ARBA" id="ARBA00022801"/>
    </source>
</evidence>
<dbReference type="Pfam" id="PF07910">
    <property type="entry name" value="Peptidase_C78"/>
    <property type="match status" value="1"/>
</dbReference>